<evidence type="ECO:0000256" key="1">
    <source>
        <dbReference type="SAM" id="MobiDB-lite"/>
    </source>
</evidence>
<dbReference type="PANTHER" id="PTHR37953">
    <property type="entry name" value="UPF0127 PROTEIN MJ1496"/>
    <property type="match status" value="1"/>
</dbReference>
<proteinExistence type="predicted"/>
<keyword evidence="4" id="KW-1185">Reference proteome</keyword>
<evidence type="ECO:0000313" key="3">
    <source>
        <dbReference type="EMBL" id="AGH94294.1"/>
    </source>
</evidence>
<organism evidence="3 4">
    <name type="scientific">Pseudobdellovibrio exovorus JSS</name>
    <dbReference type="NCBI Taxonomy" id="1184267"/>
    <lineage>
        <taxon>Bacteria</taxon>
        <taxon>Pseudomonadati</taxon>
        <taxon>Bdellovibrionota</taxon>
        <taxon>Bdellovibrionia</taxon>
        <taxon>Bdellovibrionales</taxon>
        <taxon>Pseudobdellovibrionaceae</taxon>
        <taxon>Pseudobdellovibrio</taxon>
    </lineage>
</organism>
<dbReference type="KEGG" id="bex:A11Q_74"/>
<dbReference type="eggNOG" id="COG1430">
    <property type="taxonomic scope" value="Bacteria"/>
</dbReference>
<evidence type="ECO:0000313" key="4">
    <source>
        <dbReference type="Proteomes" id="UP000012040"/>
    </source>
</evidence>
<dbReference type="STRING" id="1184267.A11Q_74"/>
<gene>
    <name evidence="3" type="ORF">A11Q_74</name>
</gene>
<dbReference type="Gene3D" id="2.60.120.1140">
    <property type="entry name" value="Protein of unknown function DUF192"/>
    <property type="match status" value="1"/>
</dbReference>
<dbReference type="PANTHER" id="PTHR37953:SF1">
    <property type="entry name" value="UPF0127 PROTEIN MJ1496"/>
    <property type="match status" value="1"/>
</dbReference>
<keyword evidence="2" id="KW-1133">Transmembrane helix</keyword>
<name>M4VMI1_9BACT</name>
<dbReference type="InterPro" id="IPR038695">
    <property type="entry name" value="Saro_0823-like_sf"/>
</dbReference>
<evidence type="ECO:0000256" key="2">
    <source>
        <dbReference type="SAM" id="Phobius"/>
    </source>
</evidence>
<dbReference type="Pfam" id="PF02643">
    <property type="entry name" value="DUF192"/>
    <property type="match status" value="1"/>
</dbReference>
<feature type="compositionally biased region" description="Low complexity" evidence="1">
    <location>
        <begin position="180"/>
        <end position="192"/>
    </location>
</feature>
<keyword evidence="2" id="KW-0472">Membrane</keyword>
<sequence>MKSLVVPIQQPTPQHARKQMKSHNALVSVLMMFFIGVSTLALPAQAFVQFEKRQIKLSYNKSKPARQRTITIEVAETPEQTNHGMMYRQSLKPDEGMLFVFSEARPLSFWMKNTFVDLDIGFFDSQMVLVDIQQMAATSTMQQNLPTYSSRFPAQYALEMPKGWFEKNKFPVGTRLEILKPSSKRPSQSSPEPKSKSK</sequence>
<dbReference type="EMBL" id="CP003537">
    <property type="protein sequence ID" value="AGH94294.1"/>
    <property type="molecule type" value="Genomic_DNA"/>
</dbReference>
<reference evidence="3 4" key="1">
    <citation type="journal article" date="2013" name="ISME J.">
        <title>By their genes ye shall know them: genomic signatures of predatory bacteria.</title>
        <authorList>
            <person name="Pasternak Z."/>
            <person name="Pietrokovski S."/>
            <person name="Rotem O."/>
            <person name="Gophna U."/>
            <person name="Lurie-Weinberger M.N."/>
            <person name="Jurkevitch E."/>
        </authorList>
    </citation>
    <scope>NUCLEOTIDE SEQUENCE [LARGE SCALE GENOMIC DNA]</scope>
    <source>
        <strain evidence="3 4">JSS</strain>
    </source>
</reference>
<dbReference type="AlphaFoldDB" id="M4VMI1"/>
<evidence type="ECO:0008006" key="5">
    <source>
        <dbReference type="Google" id="ProtNLM"/>
    </source>
</evidence>
<dbReference type="PATRIC" id="fig|1184267.3.peg.76"/>
<protein>
    <recommendedName>
        <fullName evidence="5">DUF192 domain-containing protein</fullName>
    </recommendedName>
</protein>
<feature type="transmembrane region" description="Helical" evidence="2">
    <location>
        <begin position="25"/>
        <end position="48"/>
    </location>
</feature>
<dbReference type="Proteomes" id="UP000012040">
    <property type="component" value="Chromosome"/>
</dbReference>
<dbReference type="InterPro" id="IPR003795">
    <property type="entry name" value="DUF192"/>
</dbReference>
<accession>M4VMI1</accession>
<feature type="region of interest" description="Disordered" evidence="1">
    <location>
        <begin position="177"/>
        <end position="198"/>
    </location>
</feature>
<dbReference type="HOGENOM" id="CLU_097039_0_2_7"/>
<keyword evidence="2" id="KW-0812">Transmembrane</keyword>